<dbReference type="InterPro" id="IPR051606">
    <property type="entry name" value="Polyketide_Oxido-like"/>
</dbReference>
<organism evidence="2 3">
    <name type="scientific">Kordiimonas sediminis</name>
    <dbReference type="NCBI Taxonomy" id="1735581"/>
    <lineage>
        <taxon>Bacteria</taxon>
        <taxon>Pseudomonadati</taxon>
        <taxon>Pseudomonadota</taxon>
        <taxon>Alphaproteobacteria</taxon>
        <taxon>Kordiimonadales</taxon>
        <taxon>Kordiimonadaceae</taxon>
        <taxon>Kordiimonas</taxon>
    </lineage>
</organism>
<evidence type="ECO:0000313" key="2">
    <source>
        <dbReference type="EMBL" id="GHF21212.1"/>
    </source>
</evidence>
<dbReference type="RefSeq" id="WP_191251433.1">
    <property type="nucleotide sequence ID" value="NZ_BNCI01000001.1"/>
</dbReference>
<reference evidence="2" key="1">
    <citation type="journal article" date="2014" name="Int. J. Syst. Evol. Microbiol.">
        <title>Complete genome sequence of Corynebacterium casei LMG S-19264T (=DSM 44701T), isolated from a smear-ripened cheese.</title>
        <authorList>
            <consortium name="US DOE Joint Genome Institute (JGI-PGF)"/>
            <person name="Walter F."/>
            <person name="Albersmeier A."/>
            <person name="Kalinowski J."/>
            <person name="Ruckert C."/>
        </authorList>
    </citation>
    <scope>NUCLEOTIDE SEQUENCE</scope>
    <source>
        <strain evidence="2">KCTC 42590</strain>
    </source>
</reference>
<accession>A0A919ARX3</accession>
<dbReference type="InterPro" id="IPR036291">
    <property type="entry name" value="NAD(P)-bd_dom_sf"/>
</dbReference>
<dbReference type="AlphaFoldDB" id="A0A919ARX3"/>
<dbReference type="SUPFAM" id="SSF51735">
    <property type="entry name" value="NAD(P)-binding Rossmann-fold domains"/>
    <property type="match status" value="1"/>
</dbReference>
<gene>
    <name evidence="2" type="ORF">GCM10017044_15210</name>
</gene>
<protein>
    <recommendedName>
        <fullName evidence="1">NAD(P)-binding domain-containing protein</fullName>
    </recommendedName>
</protein>
<dbReference type="PANTHER" id="PTHR43355:SF2">
    <property type="entry name" value="FLAVIN REDUCTASE (NADPH)"/>
    <property type="match status" value="1"/>
</dbReference>
<dbReference type="Gene3D" id="3.40.50.720">
    <property type="entry name" value="NAD(P)-binding Rossmann-like Domain"/>
    <property type="match status" value="1"/>
</dbReference>
<proteinExistence type="predicted"/>
<dbReference type="GO" id="GO:0016646">
    <property type="term" value="F:oxidoreductase activity, acting on the CH-NH group of donors, NAD or NADP as acceptor"/>
    <property type="evidence" value="ECO:0007669"/>
    <property type="project" value="TreeGrafter"/>
</dbReference>
<feature type="domain" description="NAD(P)-binding" evidence="1">
    <location>
        <begin position="7"/>
        <end position="198"/>
    </location>
</feature>
<dbReference type="Pfam" id="PF13460">
    <property type="entry name" value="NAD_binding_10"/>
    <property type="match status" value="1"/>
</dbReference>
<comment type="caution">
    <text evidence="2">The sequence shown here is derived from an EMBL/GenBank/DDBJ whole genome shotgun (WGS) entry which is preliminary data.</text>
</comment>
<sequence>MKILIIGSTGDIGQRVSAEAISRKHTVLGMIRSEHKSRFLVKGVIPIVGTAEHTATVLQIHPDIDLIISAVRPPAGQEHILPDLTTPIMQASAKHNTRLIISGGAARLIIPGTGGMTVLSQPGFLPDSVVPIAKASMAQYEQFNHARLSIWSYASPSGNIYPGVRTGHYQLGQDELLQSKAGLSQISMEDFAVALLDEAENPGFAGKAFTVVDA</sequence>
<dbReference type="InterPro" id="IPR016040">
    <property type="entry name" value="NAD(P)-bd_dom"/>
</dbReference>
<dbReference type="Proteomes" id="UP000630923">
    <property type="component" value="Unassembled WGS sequence"/>
</dbReference>
<evidence type="ECO:0000313" key="3">
    <source>
        <dbReference type="Proteomes" id="UP000630923"/>
    </source>
</evidence>
<reference evidence="2" key="2">
    <citation type="submission" date="2020-09" db="EMBL/GenBank/DDBJ databases">
        <authorList>
            <person name="Sun Q."/>
            <person name="Kim S."/>
        </authorList>
    </citation>
    <scope>NUCLEOTIDE SEQUENCE</scope>
    <source>
        <strain evidence="2">KCTC 42590</strain>
    </source>
</reference>
<evidence type="ECO:0000259" key="1">
    <source>
        <dbReference type="Pfam" id="PF13460"/>
    </source>
</evidence>
<name>A0A919ARX3_9PROT</name>
<dbReference type="PANTHER" id="PTHR43355">
    <property type="entry name" value="FLAVIN REDUCTASE (NADPH)"/>
    <property type="match status" value="1"/>
</dbReference>
<dbReference type="EMBL" id="BNCI01000001">
    <property type="protein sequence ID" value="GHF21212.1"/>
    <property type="molecule type" value="Genomic_DNA"/>
</dbReference>
<keyword evidence="3" id="KW-1185">Reference proteome</keyword>